<accession>A0ABW9XJY7</accession>
<evidence type="ECO:0000256" key="2">
    <source>
        <dbReference type="ARBA" id="ARBA00023125"/>
    </source>
</evidence>
<dbReference type="InterPro" id="IPR037923">
    <property type="entry name" value="HTH-like"/>
</dbReference>
<dbReference type="Proteomes" id="UP000665561">
    <property type="component" value="Unassembled WGS sequence"/>
</dbReference>
<evidence type="ECO:0000313" key="7">
    <source>
        <dbReference type="Proteomes" id="UP000665561"/>
    </source>
</evidence>
<dbReference type="EMBL" id="JAAAMV010000001">
    <property type="protein sequence ID" value="NBD22930.1"/>
    <property type="molecule type" value="Genomic_DNA"/>
</dbReference>
<reference evidence="6 7" key="1">
    <citation type="submission" date="2020-01" db="EMBL/GenBank/DDBJ databases">
        <title>Paenibacillus soybeanensis sp. nov. isolated from the nodules of soybean (Glycine max(L.) Merr).</title>
        <authorList>
            <person name="Wang H."/>
        </authorList>
    </citation>
    <scope>NUCLEOTIDE SEQUENCE [LARGE SCALE GENOMIC DNA]</scope>
    <source>
        <strain evidence="6 7">T1</strain>
    </source>
</reference>
<dbReference type="InterPro" id="IPR003313">
    <property type="entry name" value="AraC-bd"/>
</dbReference>
<keyword evidence="4" id="KW-0804">Transcription</keyword>
<dbReference type="SUPFAM" id="SSF51215">
    <property type="entry name" value="Regulatory protein AraC"/>
    <property type="match status" value="1"/>
</dbReference>
<dbReference type="PROSITE" id="PS00041">
    <property type="entry name" value="HTH_ARAC_FAMILY_1"/>
    <property type="match status" value="1"/>
</dbReference>
<evidence type="ECO:0000313" key="6">
    <source>
        <dbReference type="EMBL" id="NBD22930.1"/>
    </source>
</evidence>
<dbReference type="PRINTS" id="PR00032">
    <property type="entry name" value="HTHARAC"/>
</dbReference>
<dbReference type="InterPro" id="IPR020449">
    <property type="entry name" value="Tscrpt_reg_AraC-type_HTH"/>
</dbReference>
<dbReference type="InterPro" id="IPR018062">
    <property type="entry name" value="HTH_AraC-typ_CS"/>
</dbReference>
<comment type="caution">
    <text evidence="6">The sequence shown here is derived from an EMBL/GenBank/DDBJ whole genome shotgun (WGS) entry which is preliminary data.</text>
</comment>
<dbReference type="Pfam" id="PF12833">
    <property type="entry name" value="HTH_18"/>
    <property type="match status" value="1"/>
</dbReference>
<evidence type="ECO:0000256" key="3">
    <source>
        <dbReference type="ARBA" id="ARBA00023159"/>
    </source>
</evidence>
<dbReference type="Pfam" id="PF02311">
    <property type="entry name" value="AraC_binding"/>
    <property type="match status" value="1"/>
</dbReference>
<keyword evidence="1" id="KW-0805">Transcription regulation</keyword>
<feature type="domain" description="HTH araC/xylS-type" evidence="5">
    <location>
        <begin position="191"/>
        <end position="289"/>
    </location>
</feature>
<sequence>MSMRVLMNGRLLRLEHVTTDRQQGRAGMLTVRHRHPVFHLMYVTDGEGRFLVNERMTRAVPGLLYIINPDEWHQFHGDERTPLHNLECTFLVRDEEDQPACANFFDWFEEKRGVPVPWLLRTQPIAVPAQLRPWLLEGFNRLLDPANRFLTAEHRSLQAMDLLLRAEELLWQLIAADGIVPGRVGVADEIDTLKRHMAARLGEPVRLEELAELVHWSPNYLCRAFKTHAGMAPMTYLQRLRMAEAEKLLLYTDYPVFTIAAMLGYEDPSYFARLFRRHHGRAPVEYRRG</sequence>
<organism evidence="6 7">
    <name type="scientific">Paenibacillus glycinis</name>
    <dbReference type="NCBI Taxonomy" id="2697035"/>
    <lineage>
        <taxon>Bacteria</taxon>
        <taxon>Bacillati</taxon>
        <taxon>Bacillota</taxon>
        <taxon>Bacilli</taxon>
        <taxon>Bacillales</taxon>
        <taxon>Paenibacillaceae</taxon>
        <taxon>Paenibacillus</taxon>
    </lineage>
</organism>
<evidence type="ECO:0000256" key="1">
    <source>
        <dbReference type="ARBA" id="ARBA00023015"/>
    </source>
</evidence>
<dbReference type="InterPro" id="IPR014710">
    <property type="entry name" value="RmlC-like_jellyroll"/>
</dbReference>
<dbReference type="RefSeq" id="WP_161741196.1">
    <property type="nucleotide sequence ID" value="NZ_JAAAMV010000001.1"/>
</dbReference>
<name>A0ABW9XJY7_9BACL</name>
<dbReference type="InterPro" id="IPR009057">
    <property type="entry name" value="Homeodomain-like_sf"/>
</dbReference>
<dbReference type="PANTHER" id="PTHR46796">
    <property type="entry name" value="HTH-TYPE TRANSCRIPTIONAL ACTIVATOR RHAS-RELATED"/>
    <property type="match status" value="1"/>
</dbReference>
<dbReference type="Gene3D" id="2.60.120.10">
    <property type="entry name" value="Jelly Rolls"/>
    <property type="match status" value="1"/>
</dbReference>
<keyword evidence="3" id="KW-0010">Activator</keyword>
<protein>
    <submittedName>
        <fullName evidence="6">Helix-turn-helix domain-containing protein</fullName>
    </submittedName>
</protein>
<dbReference type="SMART" id="SM00342">
    <property type="entry name" value="HTH_ARAC"/>
    <property type="match status" value="1"/>
</dbReference>
<dbReference type="InterPro" id="IPR050204">
    <property type="entry name" value="AraC_XylS_family_regulators"/>
</dbReference>
<dbReference type="InterPro" id="IPR018060">
    <property type="entry name" value="HTH_AraC"/>
</dbReference>
<dbReference type="SUPFAM" id="SSF46689">
    <property type="entry name" value="Homeodomain-like"/>
    <property type="match status" value="2"/>
</dbReference>
<gene>
    <name evidence="6" type="ORF">GT019_03490</name>
</gene>
<proteinExistence type="predicted"/>
<dbReference type="Gene3D" id="1.10.10.60">
    <property type="entry name" value="Homeodomain-like"/>
    <property type="match status" value="2"/>
</dbReference>
<dbReference type="PROSITE" id="PS01124">
    <property type="entry name" value="HTH_ARAC_FAMILY_2"/>
    <property type="match status" value="1"/>
</dbReference>
<dbReference type="PANTHER" id="PTHR46796:SF2">
    <property type="entry name" value="TRANSCRIPTIONAL REGULATORY PROTEIN"/>
    <property type="match status" value="1"/>
</dbReference>
<keyword evidence="7" id="KW-1185">Reference proteome</keyword>
<evidence type="ECO:0000259" key="5">
    <source>
        <dbReference type="PROSITE" id="PS01124"/>
    </source>
</evidence>
<keyword evidence="2" id="KW-0238">DNA-binding</keyword>
<evidence type="ECO:0000256" key="4">
    <source>
        <dbReference type="ARBA" id="ARBA00023163"/>
    </source>
</evidence>